<gene>
    <name evidence="2" type="ORF">H8E29_07265</name>
</gene>
<dbReference type="InterPro" id="IPR011659">
    <property type="entry name" value="WD40"/>
</dbReference>
<sequence length="309" mass="34084">MPAPAGLTVEATFPPTYTPLPPPTFTPQPFPTGVHGGRIIFTCTRGDYNQICMVNRDGSGLLQITHENINHYYPAFSPKGEAIIYASNQSRGTFDLYLLVLSTSQSIELTHEIGNVFSPDYSPDGEKIIFVNRPAEEPAGLWIMDHNGENPRLLYGGPNYAGPNTLVSAAWAPDGKRIALAMIVDQLYEYEIFILDVESDKPPRRVTYGLLGITGGVDWSPDGHYLLLSAGPPLDKDIYRYEVETGIFSQLTSGGNNNSATYSPDGKNIAYNSLRNNDQADLFIMLPDGSDVQQITDNPEPDWQPQWEP</sequence>
<dbReference type="EMBL" id="JACNJN010000087">
    <property type="protein sequence ID" value="MBC8335045.1"/>
    <property type="molecule type" value="Genomic_DNA"/>
</dbReference>
<dbReference type="InterPro" id="IPR011042">
    <property type="entry name" value="6-blade_b-propeller_TolB-like"/>
</dbReference>
<comment type="similarity">
    <text evidence="1">Belongs to the TolB family.</text>
</comment>
<comment type="caution">
    <text evidence="2">The sequence shown here is derived from an EMBL/GenBank/DDBJ whole genome shotgun (WGS) entry which is preliminary data.</text>
</comment>
<evidence type="ECO:0000313" key="2">
    <source>
        <dbReference type="EMBL" id="MBC8335045.1"/>
    </source>
</evidence>
<evidence type="ECO:0000256" key="1">
    <source>
        <dbReference type="ARBA" id="ARBA00009820"/>
    </source>
</evidence>
<dbReference type="SUPFAM" id="SSF82171">
    <property type="entry name" value="DPP6 N-terminal domain-like"/>
    <property type="match status" value="1"/>
</dbReference>
<accession>A0A8J6NIQ5</accession>
<dbReference type="Pfam" id="PF07676">
    <property type="entry name" value="PD40"/>
    <property type="match status" value="3"/>
</dbReference>
<dbReference type="PANTHER" id="PTHR36842:SF1">
    <property type="entry name" value="PROTEIN TOLB"/>
    <property type="match status" value="1"/>
</dbReference>
<dbReference type="PANTHER" id="PTHR36842">
    <property type="entry name" value="PROTEIN TOLB HOMOLOG"/>
    <property type="match status" value="1"/>
</dbReference>
<name>A0A8J6NIQ5_9CHLR</name>
<dbReference type="Proteomes" id="UP000614469">
    <property type="component" value="Unassembled WGS sequence"/>
</dbReference>
<reference evidence="2 3" key="1">
    <citation type="submission" date="2020-08" db="EMBL/GenBank/DDBJ databases">
        <title>Bridging the membrane lipid divide: bacteria of the FCB group superphylum have the potential to synthesize archaeal ether lipids.</title>
        <authorList>
            <person name="Villanueva L."/>
            <person name="Von Meijenfeldt F.A.B."/>
            <person name="Westbye A.B."/>
            <person name="Yadav S."/>
            <person name="Hopmans E.C."/>
            <person name="Dutilh B.E."/>
            <person name="Sinninghe Damste J.S."/>
        </authorList>
    </citation>
    <scope>NUCLEOTIDE SEQUENCE [LARGE SCALE GENOMIC DNA]</scope>
    <source>
        <strain evidence="2">NIOZ-UU36</strain>
    </source>
</reference>
<evidence type="ECO:0000313" key="3">
    <source>
        <dbReference type="Proteomes" id="UP000614469"/>
    </source>
</evidence>
<proteinExistence type="inferred from homology"/>
<protein>
    <submittedName>
        <fullName evidence="2">PD40 domain-containing protein</fullName>
    </submittedName>
</protein>
<dbReference type="Gene3D" id="2.120.10.30">
    <property type="entry name" value="TolB, C-terminal domain"/>
    <property type="match status" value="2"/>
</dbReference>
<organism evidence="2 3">
    <name type="scientific">Candidatus Desulfolinea nitratireducens</name>
    <dbReference type="NCBI Taxonomy" id="2841698"/>
    <lineage>
        <taxon>Bacteria</taxon>
        <taxon>Bacillati</taxon>
        <taxon>Chloroflexota</taxon>
        <taxon>Anaerolineae</taxon>
        <taxon>Anaerolineales</taxon>
        <taxon>Anaerolineales incertae sedis</taxon>
        <taxon>Candidatus Desulfolinea</taxon>
    </lineage>
</organism>
<dbReference type="AlphaFoldDB" id="A0A8J6NIQ5"/>